<dbReference type="EMBL" id="KN880520">
    <property type="protein sequence ID" value="KIY67677.1"/>
    <property type="molecule type" value="Genomic_DNA"/>
</dbReference>
<keyword evidence="2" id="KW-1185">Reference proteome</keyword>
<dbReference type="OrthoDB" id="3365698at2759"/>
<gene>
    <name evidence="1" type="ORF">CYLTODRAFT_443873</name>
</gene>
<accession>A0A0D7BAY3</accession>
<sequence length="435" mass="49901">MATIDRLPPEVLQEIFIYACGDGSQWYYCLEVPRVEPNNWALPLQHRLLQVCRLWNAIASSSTRLWSSIAVCSLEEDDDPISPNDVANVHRLVRFALQRTGSALLDIKLDMSEELRFWRALSPVILPESHRWREFTLNLAAPLDPEDFATLRGRLPNLEWLKLESRSVGIKDIPELNDAVIQMVEDAPKLRKLGCAFRHVEMKFRWDQIQELKLEFPGPRSELSFWNHFRVAVSSTSLLKLTMSKLGSYTVPWNSAWLPVSSPSIQEFTQWQLDPWLTLLELPALRKTEINDSYHLPAFTNFIQQSHCRLTTLKITIFSFLGRVENFTKLTNLYAVLPHLTSLALFFGGTKPMDNSRNPLSPIVSPNTLPSLAVLHVHWYDWEVSRPKATLTLAPVFLPLFTSIVKAHRPALETNELLAEPILTEIRVFTCASYY</sequence>
<protein>
    <submittedName>
        <fullName evidence="1">Uncharacterized protein</fullName>
    </submittedName>
</protein>
<dbReference type="AlphaFoldDB" id="A0A0D7BAY3"/>
<organism evidence="1 2">
    <name type="scientific">Cylindrobasidium torrendii FP15055 ss-10</name>
    <dbReference type="NCBI Taxonomy" id="1314674"/>
    <lineage>
        <taxon>Eukaryota</taxon>
        <taxon>Fungi</taxon>
        <taxon>Dikarya</taxon>
        <taxon>Basidiomycota</taxon>
        <taxon>Agaricomycotina</taxon>
        <taxon>Agaricomycetes</taxon>
        <taxon>Agaricomycetidae</taxon>
        <taxon>Agaricales</taxon>
        <taxon>Marasmiineae</taxon>
        <taxon>Physalacriaceae</taxon>
        <taxon>Cylindrobasidium</taxon>
    </lineage>
</organism>
<evidence type="ECO:0000313" key="1">
    <source>
        <dbReference type="EMBL" id="KIY67677.1"/>
    </source>
</evidence>
<reference evidence="1 2" key="1">
    <citation type="journal article" date="2015" name="Fungal Genet. Biol.">
        <title>Evolution of novel wood decay mechanisms in Agaricales revealed by the genome sequences of Fistulina hepatica and Cylindrobasidium torrendii.</title>
        <authorList>
            <person name="Floudas D."/>
            <person name="Held B.W."/>
            <person name="Riley R."/>
            <person name="Nagy L.G."/>
            <person name="Koehler G."/>
            <person name="Ransdell A.S."/>
            <person name="Younus H."/>
            <person name="Chow J."/>
            <person name="Chiniquy J."/>
            <person name="Lipzen A."/>
            <person name="Tritt A."/>
            <person name="Sun H."/>
            <person name="Haridas S."/>
            <person name="LaButti K."/>
            <person name="Ohm R.A."/>
            <person name="Kues U."/>
            <person name="Blanchette R.A."/>
            <person name="Grigoriev I.V."/>
            <person name="Minto R.E."/>
            <person name="Hibbett D.S."/>
        </authorList>
    </citation>
    <scope>NUCLEOTIDE SEQUENCE [LARGE SCALE GENOMIC DNA]</scope>
    <source>
        <strain evidence="1 2">FP15055 ss-10</strain>
    </source>
</reference>
<dbReference type="Proteomes" id="UP000054007">
    <property type="component" value="Unassembled WGS sequence"/>
</dbReference>
<proteinExistence type="predicted"/>
<name>A0A0D7BAY3_9AGAR</name>
<dbReference type="Gene3D" id="1.20.1280.50">
    <property type="match status" value="1"/>
</dbReference>
<evidence type="ECO:0000313" key="2">
    <source>
        <dbReference type="Proteomes" id="UP000054007"/>
    </source>
</evidence>